<sequence>SGSQQVKYRKTPGAADMAGELFELTWQLQCATMMMLVKKLEKNMKTVLAVWNTLSDSKCLLEPDSQQQVLTSQVDFQGYT</sequence>
<protein>
    <submittedName>
        <fullName evidence="1">Uncharacterized protein</fullName>
    </submittedName>
</protein>
<name>A0AAD8E727_DIPPU</name>
<evidence type="ECO:0000313" key="2">
    <source>
        <dbReference type="Proteomes" id="UP001233999"/>
    </source>
</evidence>
<feature type="non-terminal residue" evidence="1">
    <location>
        <position position="1"/>
    </location>
</feature>
<evidence type="ECO:0000313" key="1">
    <source>
        <dbReference type="EMBL" id="KAJ9579209.1"/>
    </source>
</evidence>
<gene>
    <name evidence="1" type="ORF">L9F63_024683</name>
</gene>
<comment type="caution">
    <text evidence="1">The sequence shown here is derived from an EMBL/GenBank/DDBJ whole genome shotgun (WGS) entry which is preliminary data.</text>
</comment>
<dbReference type="Proteomes" id="UP001233999">
    <property type="component" value="Unassembled WGS sequence"/>
</dbReference>
<dbReference type="AlphaFoldDB" id="A0AAD8E727"/>
<accession>A0AAD8E727</accession>
<keyword evidence="2" id="KW-1185">Reference proteome</keyword>
<reference evidence="1" key="1">
    <citation type="journal article" date="2023" name="IScience">
        <title>Live-bearing cockroach genome reveals convergent evolutionary mechanisms linked to viviparity in insects and beyond.</title>
        <authorList>
            <person name="Fouks B."/>
            <person name="Harrison M.C."/>
            <person name="Mikhailova A.A."/>
            <person name="Marchal E."/>
            <person name="English S."/>
            <person name="Carruthers M."/>
            <person name="Jennings E.C."/>
            <person name="Chiamaka E.L."/>
            <person name="Frigard R.A."/>
            <person name="Pippel M."/>
            <person name="Attardo G.M."/>
            <person name="Benoit J.B."/>
            <person name="Bornberg-Bauer E."/>
            <person name="Tobe S.S."/>
        </authorList>
    </citation>
    <scope>NUCLEOTIDE SEQUENCE</scope>
    <source>
        <strain evidence="1">Stay&amp;Tobe</strain>
    </source>
</reference>
<reference evidence="1" key="2">
    <citation type="submission" date="2023-05" db="EMBL/GenBank/DDBJ databases">
        <authorList>
            <person name="Fouks B."/>
        </authorList>
    </citation>
    <scope>NUCLEOTIDE SEQUENCE</scope>
    <source>
        <strain evidence="1">Stay&amp;Tobe</strain>
        <tissue evidence="1">Testes</tissue>
    </source>
</reference>
<organism evidence="1 2">
    <name type="scientific">Diploptera punctata</name>
    <name type="common">Pacific beetle cockroach</name>
    <dbReference type="NCBI Taxonomy" id="6984"/>
    <lineage>
        <taxon>Eukaryota</taxon>
        <taxon>Metazoa</taxon>
        <taxon>Ecdysozoa</taxon>
        <taxon>Arthropoda</taxon>
        <taxon>Hexapoda</taxon>
        <taxon>Insecta</taxon>
        <taxon>Pterygota</taxon>
        <taxon>Neoptera</taxon>
        <taxon>Polyneoptera</taxon>
        <taxon>Dictyoptera</taxon>
        <taxon>Blattodea</taxon>
        <taxon>Blaberoidea</taxon>
        <taxon>Blaberidae</taxon>
        <taxon>Diplopterinae</taxon>
        <taxon>Diploptera</taxon>
    </lineage>
</organism>
<dbReference type="EMBL" id="JASPKZ010008602">
    <property type="protein sequence ID" value="KAJ9579209.1"/>
    <property type="molecule type" value="Genomic_DNA"/>
</dbReference>
<feature type="non-terminal residue" evidence="1">
    <location>
        <position position="80"/>
    </location>
</feature>
<proteinExistence type="predicted"/>